<proteinExistence type="predicted"/>
<dbReference type="EMBL" id="ML978121">
    <property type="protein sequence ID" value="KAF2104245.1"/>
    <property type="molecule type" value="Genomic_DNA"/>
</dbReference>
<evidence type="ECO:0000313" key="2">
    <source>
        <dbReference type="EMBL" id="KAF2104245.1"/>
    </source>
</evidence>
<sequence length="602" mass="67515">MPTRRAPYSSKHAEHIHELSTNEIGILCRLLTNAPSPHLPPDSQRRTTYNKFVKDAIIGLPERLISNPAWLTRKMIEHASDNERANAGEMCPVHLRLRPELIHSILYFIVRECDIKIEATLYQLLELGIGLSSDEDFRRLLPFAALGFASSMWTPQKRWTERFMGCVVDARFPRQHDFCPGCILARMGAETDVLVALRASILVWISKKHAPESRRVKWIEMWMAGFDNKKYDEMMRESATLARWIRQKVEEGDERDEKRRIHEYEPRYLMANLMRTVQGEKLEMKMAAERRFISRLPPGEAPVPNGPEYIEVRRTLSKHTPRTNVTAAAANSLPRPVPNGGSTPSQSRSTVFLDHDSGRGDFHIRRRGDSNITVPNGRSTPSQSRSTVFLDQDSGSSNFHVRHRGHSNIADVGEVPIIPTEMVGESSRASQMSNGTDYVPPRAGWSTIDKPSDFDMPAVEHISDYEQPAARNESAASRTTPALWSSPAVAPSSRTTTSTRRSPSMVSSWSSGSSNATVTPSEMLDPHGYDPKGKAKARARARKARSMAKSYQDLIGMTEMISSQEALGPPSAESFMGESSSTPRRSATTSERRNTVWPPAWI</sequence>
<feature type="compositionally biased region" description="Low complexity" evidence="1">
    <location>
        <begin position="579"/>
        <end position="589"/>
    </location>
</feature>
<feature type="compositionally biased region" description="Low complexity" evidence="1">
    <location>
        <begin position="485"/>
        <end position="519"/>
    </location>
</feature>
<protein>
    <submittedName>
        <fullName evidence="2">Uncharacterized protein</fullName>
    </submittedName>
</protein>
<feature type="region of interest" description="Disordered" evidence="1">
    <location>
        <begin position="562"/>
        <end position="602"/>
    </location>
</feature>
<dbReference type="OrthoDB" id="3786931at2759"/>
<feature type="region of interest" description="Disordered" evidence="1">
    <location>
        <begin position="467"/>
        <end position="545"/>
    </location>
</feature>
<gene>
    <name evidence="2" type="ORF">NA57DRAFT_70461</name>
</gene>
<name>A0A9P4MBD3_9PEZI</name>
<dbReference type="AlphaFoldDB" id="A0A9P4MBD3"/>
<feature type="compositionally biased region" description="Polar residues" evidence="1">
    <location>
        <begin position="370"/>
        <end position="388"/>
    </location>
</feature>
<dbReference type="Proteomes" id="UP000799772">
    <property type="component" value="Unassembled WGS sequence"/>
</dbReference>
<keyword evidence="3" id="KW-1185">Reference proteome</keyword>
<organism evidence="2 3">
    <name type="scientific">Rhizodiscina lignyota</name>
    <dbReference type="NCBI Taxonomy" id="1504668"/>
    <lineage>
        <taxon>Eukaryota</taxon>
        <taxon>Fungi</taxon>
        <taxon>Dikarya</taxon>
        <taxon>Ascomycota</taxon>
        <taxon>Pezizomycotina</taxon>
        <taxon>Dothideomycetes</taxon>
        <taxon>Pleosporomycetidae</taxon>
        <taxon>Aulographales</taxon>
        <taxon>Rhizodiscinaceae</taxon>
        <taxon>Rhizodiscina</taxon>
    </lineage>
</organism>
<reference evidence="2" key="1">
    <citation type="journal article" date="2020" name="Stud. Mycol.">
        <title>101 Dothideomycetes genomes: a test case for predicting lifestyles and emergence of pathogens.</title>
        <authorList>
            <person name="Haridas S."/>
            <person name="Albert R."/>
            <person name="Binder M."/>
            <person name="Bloem J."/>
            <person name="Labutti K."/>
            <person name="Salamov A."/>
            <person name="Andreopoulos B."/>
            <person name="Baker S."/>
            <person name="Barry K."/>
            <person name="Bills G."/>
            <person name="Bluhm B."/>
            <person name="Cannon C."/>
            <person name="Castanera R."/>
            <person name="Culley D."/>
            <person name="Daum C."/>
            <person name="Ezra D."/>
            <person name="Gonzalez J."/>
            <person name="Henrissat B."/>
            <person name="Kuo A."/>
            <person name="Liang C."/>
            <person name="Lipzen A."/>
            <person name="Lutzoni F."/>
            <person name="Magnuson J."/>
            <person name="Mondo S."/>
            <person name="Nolan M."/>
            <person name="Ohm R."/>
            <person name="Pangilinan J."/>
            <person name="Park H.-J."/>
            <person name="Ramirez L."/>
            <person name="Alfaro M."/>
            <person name="Sun H."/>
            <person name="Tritt A."/>
            <person name="Yoshinaga Y."/>
            <person name="Zwiers L.-H."/>
            <person name="Turgeon B."/>
            <person name="Goodwin S."/>
            <person name="Spatafora J."/>
            <person name="Crous P."/>
            <person name="Grigoriev I."/>
        </authorList>
    </citation>
    <scope>NUCLEOTIDE SEQUENCE</scope>
    <source>
        <strain evidence="2">CBS 133067</strain>
    </source>
</reference>
<feature type="compositionally biased region" description="Basic residues" evidence="1">
    <location>
        <begin position="534"/>
        <end position="545"/>
    </location>
</feature>
<feature type="compositionally biased region" description="Polar residues" evidence="1">
    <location>
        <begin position="340"/>
        <end position="350"/>
    </location>
</feature>
<accession>A0A9P4MBD3</accession>
<evidence type="ECO:0000313" key="3">
    <source>
        <dbReference type="Proteomes" id="UP000799772"/>
    </source>
</evidence>
<evidence type="ECO:0000256" key="1">
    <source>
        <dbReference type="SAM" id="MobiDB-lite"/>
    </source>
</evidence>
<feature type="compositionally biased region" description="Basic and acidic residues" evidence="1">
    <location>
        <begin position="353"/>
        <end position="369"/>
    </location>
</feature>
<feature type="region of interest" description="Disordered" evidence="1">
    <location>
        <begin position="330"/>
        <end position="388"/>
    </location>
</feature>
<comment type="caution">
    <text evidence="2">The sequence shown here is derived from an EMBL/GenBank/DDBJ whole genome shotgun (WGS) entry which is preliminary data.</text>
</comment>
<feature type="compositionally biased region" description="Basic and acidic residues" evidence="1">
    <location>
        <begin position="524"/>
        <end position="533"/>
    </location>
</feature>
<feature type="compositionally biased region" description="Polar residues" evidence="1">
    <location>
        <begin position="474"/>
        <end position="483"/>
    </location>
</feature>